<reference evidence="1 2" key="1">
    <citation type="submission" date="2020-02" db="EMBL/GenBank/DDBJ databases">
        <title>Flavobacterium sp. genome.</title>
        <authorList>
            <person name="Jung H.S."/>
            <person name="Baek J.H."/>
            <person name="Jeon C.O."/>
        </authorList>
    </citation>
    <scope>NUCLEOTIDE SEQUENCE [LARGE SCALE GENOMIC DNA]</scope>
    <source>
        <strain evidence="1 2">SE-s27</strain>
    </source>
</reference>
<dbReference type="Proteomes" id="UP000767947">
    <property type="component" value="Unassembled WGS sequence"/>
</dbReference>
<gene>
    <name evidence="1" type="ORF">G6042_07675</name>
</gene>
<protein>
    <recommendedName>
        <fullName evidence="3">Lipoprotein</fullName>
    </recommendedName>
</protein>
<comment type="caution">
    <text evidence="1">The sequence shown here is derived from an EMBL/GenBank/DDBJ whole genome shotgun (WGS) entry which is preliminary data.</text>
</comment>
<evidence type="ECO:0000313" key="1">
    <source>
        <dbReference type="EMBL" id="NMH25145.1"/>
    </source>
</evidence>
<accession>A0ABX1QS83</accession>
<dbReference type="PROSITE" id="PS51257">
    <property type="entry name" value="PROKAR_LIPOPROTEIN"/>
    <property type="match status" value="1"/>
</dbReference>
<keyword evidence="2" id="KW-1185">Reference proteome</keyword>
<evidence type="ECO:0008006" key="3">
    <source>
        <dbReference type="Google" id="ProtNLM"/>
    </source>
</evidence>
<dbReference type="EMBL" id="JAAMPT010000205">
    <property type="protein sequence ID" value="NMH25145.1"/>
    <property type="molecule type" value="Genomic_DNA"/>
</dbReference>
<name>A0ABX1QS83_9FLAO</name>
<proteinExistence type="predicted"/>
<sequence>MKNVFIVFVVIMLLTSCHNSDKTQGNTHSTEKSNKFERQVLIEELKKFQQIIASNDKEKIGDIFDFPLSNSSFSIFVDDEAYYKQLKSNQDEVTKEMFLQHYEEIRESIWVNQLNELFQNINLEDLLNKDSLEYEAYFKDKPCFYSYQIEVLEINNVMLKMNMNSNREYINENLSEEDIPENSSEICEHSFWWILKFDGKEISVKEISGAD</sequence>
<dbReference type="RefSeq" id="WP_169523720.1">
    <property type="nucleotide sequence ID" value="NZ_JAAMPT010000205.1"/>
</dbReference>
<organism evidence="1 2">
    <name type="scientific">Flavobacterium solisilvae</name>
    <dbReference type="NCBI Taxonomy" id="1852019"/>
    <lineage>
        <taxon>Bacteria</taxon>
        <taxon>Pseudomonadati</taxon>
        <taxon>Bacteroidota</taxon>
        <taxon>Flavobacteriia</taxon>
        <taxon>Flavobacteriales</taxon>
        <taxon>Flavobacteriaceae</taxon>
        <taxon>Flavobacterium</taxon>
    </lineage>
</organism>
<evidence type="ECO:0000313" key="2">
    <source>
        <dbReference type="Proteomes" id="UP000767947"/>
    </source>
</evidence>